<keyword evidence="6" id="KW-1133">Transmembrane helix</keyword>
<dbReference type="PROSITE" id="PS50092">
    <property type="entry name" value="TSP1"/>
    <property type="match status" value="2"/>
</dbReference>
<dbReference type="AlphaFoldDB" id="A0AAN9BPI0"/>
<dbReference type="EMBL" id="JBAMIC010000003">
    <property type="protein sequence ID" value="KAK7109372.1"/>
    <property type="molecule type" value="Genomic_DNA"/>
</dbReference>
<dbReference type="InterPro" id="IPR052065">
    <property type="entry name" value="Compl_asym_regulator"/>
</dbReference>
<keyword evidence="6" id="KW-0812">Transmembrane</keyword>
<dbReference type="PANTHER" id="PTHR22906">
    <property type="entry name" value="PROPERDIN"/>
    <property type="match status" value="1"/>
</dbReference>
<evidence type="ECO:0000256" key="1">
    <source>
        <dbReference type="ARBA" id="ARBA00004613"/>
    </source>
</evidence>
<evidence type="ECO:0000256" key="5">
    <source>
        <dbReference type="ARBA" id="ARBA00023157"/>
    </source>
</evidence>
<feature type="transmembrane region" description="Helical" evidence="6">
    <location>
        <begin position="706"/>
        <end position="725"/>
    </location>
</feature>
<feature type="transmembrane region" description="Helical" evidence="6">
    <location>
        <begin position="615"/>
        <end position="639"/>
    </location>
</feature>
<dbReference type="InterPro" id="IPR000884">
    <property type="entry name" value="TSP1_rpt"/>
</dbReference>
<keyword evidence="2" id="KW-0964">Secreted</keyword>
<proteinExistence type="predicted"/>
<dbReference type="SUPFAM" id="SSF82895">
    <property type="entry name" value="TSP-1 type 1 repeat"/>
    <property type="match status" value="2"/>
</dbReference>
<keyword evidence="6" id="KW-0472">Membrane</keyword>
<dbReference type="FunFam" id="2.20.100.10:FF:000001">
    <property type="entry name" value="semaphorin-5A isoform X1"/>
    <property type="match status" value="1"/>
</dbReference>
<evidence type="ECO:0000313" key="7">
    <source>
        <dbReference type="EMBL" id="KAK7109372.1"/>
    </source>
</evidence>
<dbReference type="PRINTS" id="PR01705">
    <property type="entry name" value="TSP1REPEAT"/>
</dbReference>
<dbReference type="SUPFAM" id="SSF101898">
    <property type="entry name" value="NHL repeat"/>
    <property type="match status" value="1"/>
</dbReference>
<keyword evidence="3" id="KW-0732">Signal</keyword>
<protein>
    <submittedName>
        <fullName evidence="7">Uncharacterized protein</fullName>
    </submittedName>
</protein>
<sequence length="769" mass="84089">MQGWTKTGQFPPAGQNRTFNNYAPRALLASPDGQIMVLTFVYKETEFIDGESPKRQKEAGETKFLYLKCDASGSGQCSEVRREALLSQYGLATLVDGVMHVPDLCHSCTRRVKVTGGKVETLEPSDLRLGACLNSGAHHSAEIVFPFHLHDVIAVYGCHDLHDGAPCDPRSRRVFVMNATSGVCKSLLYAYDRSNGSDSACVDWGDSSHFLVEDVVAYPFACDLLLFVTEGVVLLDLVTMRLSVLILRGIIIGGAVDGEGIIYVSAFDHNNIASTSSPILTIYMMTKNDIIHNTPYDRIEVLHRSGGPGKMWVANKIAVTPTGLAIWWTDAILDTLSSVNVLQFYKKIGDTFPGALSGTQQKKNQLKCAPVMPVSGGWSSWGAWSDCSVTCGQGLSYRQRQCNNPPPTGHLTFCLGQVRMTTSCYAAECETSSAWGHWGRWQACSASCGSGYRQRSRVCHVIQDHGQDCDGDGVTSEHCATAFCLPASSAAPKPGASSVEPDGRVITTESIRLLLALALSNLFIAYFMIISVHRNHGGLVTTVLQSTFGFVLLVCQTGIFISTFYSGFDAECTVSIFVFHWGCEVSLCLLLTMCFRRLLVLKSRDSVFVSRDTSVVPLATSVFLGVLVPSILLSALPALCSTKSYVEVEHGQCWFASTGLLLYLAPQSFCLLVLSVMTVVAYIGGPAESDPIVQQIHRIRRQSVRVCLEMCCVLALFWSLLSTHFHVHQLVLSIATDLSIFLHTLVLAVRFLKPFEQETKLPVVDKDFD</sequence>
<feature type="transmembrane region" description="Helical" evidence="6">
    <location>
        <begin position="544"/>
        <end position="568"/>
    </location>
</feature>
<evidence type="ECO:0000256" key="6">
    <source>
        <dbReference type="SAM" id="Phobius"/>
    </source>
</evidence>
<dbReference type="Proteomes" id="UP001374579">
    <property type="component" value="Unassembled WGS sequence"/>
</dbReference>
<dbReference type="SMART" id="SM00209">
    <property type="entry name" value="TSP1"/>
    <property type="match status" value="2"/>
</dbReference>
<evidence type="ECO:0000256" key="4">
    <source>
        <dbReference type="ARBA" id="ARBA00022737"/>
    </source>
</evidence>
<feature type="transmembrane region" description="Helical" evidence="6">
    <location>
        <begin position="574"/>
        <end position="595"/>
    </location>
</feature>
<keyword evidence="4" id="KW-0677">Repeat</keyword>
<gene>
    <name evidence="7" type="ORF">V1264_013422</name>
</gene>
<comment type="caution">
    <text evidence="7">The sequence shown here is derived from an EMBL/GenBank/DDBJ whole genome shotgun (WGS) entry which is preliminary data.</text>
</comment>
<feature type="transmembrane region" description="Helical" evidence="6">
    <location>
        <begin position="659"/>
        <end position="685"/>
    </location>
</feature>
<feature type="transmembrane region" description="Helical" evidence="6">
    <location>
        <begin position="513"/>
        <end position="532"/>
    </location>
</feature>
<organism evidence="7 8">
    <name type="scientific">Littorina saxatilis</name>
    <dbReference type="NCBI Taxonomy" id="31220"/>
    <lineage>
        <taxon>Eukaryota</taxon>
        <taxon>Metazoa</taxon>
        <taxon>Spiralia</taxon>
        <taxon>Lophotrochozoa</taxon>
        <taxon>Mollusca</taxon>
        <taxon>Gastropoda</taxon>
        <taxon>Caenogastropoda</taxon>
        <taxon>Littorinimorpha</taxon>
        <taxon>Littorinoidea</taxon>
        <taxon>Littorinidae</taxon>
        <taxon>Littorina</taxon>
    </lineage>
</organism>
<keyword evidence="5" id="KW-1015">Disulfide bond</keyword>
<evidence type="ECO:0000256" key="3">
    <source>
        <dbReference type="ARBA" id="ARBA00022729"/>
    </source>
</evidence>
<feature type="transmembrane region" description="Helical" evidence="6">
    <location>
        <begin position="731"/>
        <end position="752"/>
    </location>
</feature>
<dbReference type="Pfam" id="PF00090">
    <property type="entry name" value="TSP_1"/>
    <property type="match status" value="2"/>
</dbReference>
<dbReference type="Gene3D" id="2.20.100.10">
    <property type="entry name" value="Thrombospondin type-1 (TSP1) repeat"/>
    <property type="match status" value="2"/>
</dbReference>
<accession>A0AAN9BPI0</accession>
<keyword evidence="8" id="KW-1185">Reference proteome</keyword>
<reference evidence="7 8" key="1">
    <citation type="submission" date="2024-02" db="EMBL/GenBank/DDBJ databases">
        <title>Chromosome-scale genome assembly of the rough periwinkle Littorina saxatilis.</title>
        <authorList>
            <person name="De Jode A."/>
            <person name="Faria R."/>
            <person name="Formenti G."/>
            <person name="Sims Y."/>
            <person name="Smith T.P."/>
            <person name="Tracey A."/>
            <person name="Wood J.M.D."/>
            <person name="Zagrodzka Z.B."/>
            <person name="Johannesson K."/>
            <person name="Butlin R.K."/>
            <person name="Leder E.H."/>
        </authorList>
    </citation>
    <scope>NUCLEOTIDE SEQUENCE [LARGE SCALE GENOMIC DNA]</scope>
    <source>
        <strain evidence="7">Snail1</strain>
        <tissue evidence="7">Muscle</tissue>
    </source>
</reference>
<evidence type="ECO:0000256" key="2">
    <source>
        <dbReference type="ARBA" id="ARBA00022525"/>
    </source>
</evidence>
<dbReference type="PANTHER" id="PTHR22906:SF43">
    <property type="entry name" value="PROPERDIN"/>
    <property type="match status" value="1"/>
</dbReference>
<dbReference type="InterPro" id="IPR036383">
    <property type="entry name" value="TSP1_rpt_sf"/>
</dbReference>
<name>A0AAN9BPI0_9CAEN</name>
<evidence type="ECO:0000313" key="8">
    <source>
        <dbReference type="Proteomes" id="UP001374579"/>
    </source>
</evidence>
<comment type="subcellular location">
    <subcellularLocation>
        <location evidence="1">Secreted</location>
    </subcellularLocation>
</comment>